<proteinExistence type="inferred from homology"/>
<evidence type="ECO:0000256" key="12">
    <source>
        <dbReference type="ARBA" id="ARBA00022857"/>
    </source>
</evidence>
<reference evidence="34" key="2">
    <citation type="submission" date="2022-06" db="UniProtKB">
        <authorList>
            <consortium name="EnsemblMetazoa"/>
        </authorList>
    </citation>
    <scope>IDENTIFICATION</scope>
    <source>
        <strain evidence="34">PS312</strain>
    </source>
</reference>
<evidence type="ECO:0000256" key="30">
    <source>
        <dbReference type="ARBA" id="ARBA00048990"/>
    </source>
</evidence>
<dbReference type="FunFam" id="3.50.50.60:FF:000065">
    <property type="entry name" value="Dimethylaniline monooxygenase [N-oxide-forming]"/>
    <property type="match status" value="1"/>
</dbReference>
<evidence type="ECO:0000256" key="23">
    <source>
        <dbReference type="ARBA" id="ARBA00047855"/>
    </source>
</evidence>
<keyword evidence="6" id="KW-0597">Phosphoprotein</keyword>
<comment type="catalytic activity">
    <reaction evidence="23">
        <text>sulcatone + NADPH + O2 + H(+) = 4-methylpent-3-en-1-yl acetate + NADP(+) + H2O</text>
        <dbReference type="Rhea" id="RHEA:54864"/>
        <dbReference type="ChEBI" id="CHEBI:15377"/>
        <dbReference type="ChEBI" id="CHEBI:15378"/>
        <dbReference type="ChEBI" id="CHEBI:15379"/>
        <dbReference type="ChEBI" id="CHEBI:16310"/>
        <dbReference type="ChEBI" id="CHEBI:57783"/>
        <dbReference type="ChEBI" id="CHEBI:58349"/>
        <dbReference type="ChEBI" id="CHEBI:138373"/>
    </reaction>
    <physiologicalReaction direction="left-to-right" evidence="23">
        <dbReference type="Rhea" id="RHEA:54865"/>
    </physiologicalReaction>
</comment>
<evidence type="ECO:0000256" key="6">
    <source>
        <dbReference type="ARBA" id="ARBA00022553"/>
    </source>
</evidence>
<evidence type="ECO:0000256" key="29">
    <source>
        <dbReference type="ARBA" id="ARBA00048989"/>
    </source>
</evidence>
<accession>A0A8R1YZK3</accession>
<comment type="catalytic activity">
    <reaction evidence="28">
        <text>octan-3-one + NADPH + O2 + H(+) = ethyl hexanoate + NADP(+) + H2O</text>
        <dbReference type="Rhea" id="RHEA:54856"/>
        <dbReference type="ChEBI" id="CHEBI:15377"/>
        <dbReference type="ChEBI" id="CHEBI:15378"/>
        <dbReference type="ChEBI" id="CHEBI:15379"/>
        <dbReference type="ChEBI" id="CHEBI:57783"/>
        <dbReference type="ChEBI" id="CHEBI:58349"/>
        <dbReference type="ChEBI" id="CHEBI:80946"/>
        <dbReference type="ChEBI" id="CHEBI:86055"/>
    </reaction>
    <physiologicalReaction direction="left-to-right" evidence="28">
        <dbReference type="Rhea" id="RHEA:54857"/>
    </physiologicalReaction>
</comment>
<comment type="catalytic activity">
    <reaction evidence="30">
        <text>heptan-4-one + NADPH + O2 + H(+) = propyl butanoate + NADP(+) + H2O</text>
        <dbReference type="Rhea" id="RHEA:54852"/>
        <dbReference type="ChEBI" id="CHEBI:15377"/>
        <dbReference type="ChEBI" id="CHEBI:15378"/>
        <dbReference type="ChEBI" id="CHEBI:15379"/>
        <dbReference type="ChEBI" id="CHEBI:57783"/>
        <dbReference type="ChEBI" id="CHEBI:58349"/>
        <dbReference type="ChEBI" id="CHEBI:89484"/>
        <dbReference type="ChEBI" id="CHEBI:89719"/>
    </reaction>
    <physiologicalReaction direction="left-to-right" evidence="30">
        <dbReference type="Rhea" id="RHEA:54853"/>
    </physiologicalReaction>
</comment>
<evidence type="ECO:0000256" key="17">
    <source>
        <dbReference type="ARBA" id="ARBA00023136"/>
    </source>
</evidence>
<keyword evidence="14 33" id="KW-0560">Oxidoreductase</keyword>
<evidence type="ECO:0000256" key="22">
    <source>
        <dbReference type="ARBA" id="ARBA00047574"/>
    </source>
</evidence>
<comment type="catalytic activity">
    <reaction evidence="20">
        <text>hypotaurine + NADH + O2 + H(+) = taurine + NAD(+) + H2O</text>
        <dbReference type="Rhea" id="RHEA:74111"/>
        <dbReference type="ChEBI" id="CHEBI:15377"/>
        <dbReference type="ChEBI" id="CHEBI:15378"/>
        <dbReference type="ChEBI" id="CHEBI:15379"/>
        <dbReference type="ChEBI" id="CHEBI:57540"/>
        <dbReference type="ChEBI" id="CHEBI:57853"/>
        <dbReference type="ChEBI" id="CHEBI:57945"/>
        <dbReference type="ChEBI" id="CHEBI:507393"/>
        <dbReference type="EC" id="1.14.13.8"/>
    </reaction>
    <physiologicalReaction direction="left-to-right" evidence="20">
        <dbReference type="Rhea" id="RHEA:74112"/>
    </physiologicalReaction>
</comment>
<dbReference type="GO" id="GO:0004497">
    <property type="term" value="F:monooxygenase activity"/>
    <property type="evidence" value="ECO:0000318"/>
    <property type="project" value="GO_Central"/>
</dbReference>
<evidence type="ECO:0000256" key="1">
    <source>
        <dbReference type="ARBA" id="ARBA00001974"/>
    </source>
</evidence>
<dbReference type="OrthoDB" id="66881at2759"/>
<comment type="catalytic activity">
    <reaction evidence="24">
        <text>NADPH + O2 + H(+) = H2O2 + NADP(+)</text>
        <dbReference type="Rhea" id="RHEA:11260"/>
        <dbReference type="ChEBI" id="CHEBI:15378"/>
        <dbReference type="ChEBI" id="CHEBI:15379"/>
        <dbReference type="ChEBI" id="CHEBI:16240"/>
        <dbReference type="ChEBI" id="CHEBI:57783"/>
        <dbReference type="ChEBI" id="CHEBI:58349"/>
        <dbReference type="EC" id="1.6.3.1"/>
    </reaction>
    <physiologicalReaction direction="left-to-right" evidence="24">
        <dbReference type="Rhea" id="RHEA:11261"/>
    </physiologicalReaction>
</comment>
<keyword evidence="13" id="KW-1133">Transmembrane helix</keyword>
<evidence type="ECO:0000256" key="14">
    <source>
        <dbReference type="ARBA" id="ARBA00023002"/>
    </source>
</evidence>
<dbReference type="PIRSF" id="PIRSF000332">
    <property type="entry name" value="FMO"/>
    <property type="match status" value="1"/>
</dbReference>
<evidence type="ECO:0000256" key="4">
    <source>
        <dbReference type="ARBA" id="ARBA00009183"/>
    </source>
</evidence>
<evidence type="ECO:0000256" key="31">
    <source>
        <dbReference type="ARBA" id="ARBA00049443"/>
    </source>
</evidence>
<evidence type="ECO:0000256" key="19">
    <source>
        <dbReference type="ARBA" id="ARBA00045957"/>
    </source>
</evidence>
<keyword evidence="5" id="KW-0488">Methylation</keyword>
<dbReference type="EC" id="1.-.-.-" evidence="33"/>
<dbReference type="GO" id="GO:0034899">
    <property type="term" value="F:trimethylamine monooxygenase activity"/>
    <property type="evidence" value="ECO:0007669"/>
    <property type="project" value="UniProtKB-EC"/>
</dbReference>
<evidence type="ECO:0000256" key="5">
    <source>
        <dbReference type="ARBA" id="ARBA00022481"/>
    </source>
</evidence>
<evidence type="ECO:0000256" key="13">
    <source>
        <dbReference type="ARBA" id="ARBA00022989"/>
    </source>
</evidence>
<evidence type="ECO:0000256" key="18">
    <source>
        <dbReference type="ARBA" id="ARBA00045722"/>
    </source>
</evidence>
<sequence>MRVCVVGAGAAGLPSIKACLEEGLEVVCYEKTADIGGLWNYRPNDPEVGGTVMASTVVNTSKEMMAYSDFPPDEKLPNFMHHSLLLQYIRNYAEHFDLIKHIRLNTTVKMITKENGQWRVELEKGGVELFDRLLLCTGHHVQPQFAQLRGVDAFRGKMMHAHEYRDFKGFEGKNVFLLGIGNSALDIAVDLAKIAKSVTISTRRGSWIFNRVSQGGMPYDTLLMTSLGNPTSIAHLDHLEEDQGRILIASCDLRSRKAPFKKTTSVYDWLMKTIPWTVANDFMEHRLQQRMDHDVYGLRPAHRFFQQHPTVNDALANLLCAGLVTITEDVECLTSDAVFVKGGRSFPCDVFISCTGYTFGYPYLEQGTVPITDHRVDLYKYVFPMAREDVGVIGLIQPIGSIAPIAEMQGRWCARVFTGRVRLPSTSERRADLEKKQREMKRRYFESMKHTIQVDYLKYMDELSEMIGCHPTPSQYLLSDPTFALQLIAGPNVPYAYRLHGPHAWEGARKAIEEVGERVKKPLKNRECRMRKHKRRGRMNEWFRYLSMKWIAGWTTVIITVFLFALCSTPLAPLTYLTLVTVFLVLFVFMLLWFDLQYDMTTVL</sequence>
<dbReference type="GO" id="GO:0050660">
    <property type="term" value="F:flavin adenine dinucleotide binding"/>
    <property type="evidence" value="ECO:0007669"/>
    <property type="project" value="InterPro"/>
</dbReference>
<keyword evidence="11" id="KW-0492">Microsome</keyword>
<keyword evidence="16" id="KW-0443">Lipid metabolism</keyword>
<name>A0A2A6BRL6_PRIPA</name>
<comment type="catalytic activity">
    <reaction evidence="27">
        <text>trimethylamine + NADPH + O2 = trimethylamine N-oxide + NADP(+) + H2O</text>
        <dbReference type="Rhea" id="RHEA:31979"/>
        <dbReference type="ChEBI" id="CHEBI:15377"/>
        <dbReference type="ChEBI" id="CHEBI:15379"/>
        <dbReference type="ChEBI" id="CHEBI:15724"/>
        <dbReference type="ChEBI" id="CHEBI:57783"/>
        <dbReference type="ChEBI" id="CHEBI:58349"/>
        <dbReference type="ChEBI" id="CHEBI:58389"/>
        <dbReference type="EC" id="1.14.13.148"/>
    </reaction>
    <physiologicalReaction direction="left-to-right" evidence="27">
        <dbReference type="Rhea" id="RHEA:31980"/>
    </physiologicalReaction>
</comment>
<dbReference type="AlphaFoldDB" id="A0A2A6BRL6"/>
<comment type="catalytic activity">
    <reaction evidence="25">
        <text>hexan-3-one + NADPH + O2 + H(+) = ethyl butanoate + NADP(+) + H2O</text>
        <dbReference type="Rhea" id="RHEA:54844"/>
        <dbReference type="ChEBI" id="CHEBI:15377"/>
        <dbReference type="ChEBI" id="CHEBI:15378"/>
        <dbReference type="ChEBI" id="CHEBI:15379"/>
        <dbReference type="ChEBI" id="CHEBI:57783"/>
        <dbReference type="ChEBI" id="CHEBI:58349"/>
        <dbReference type="ChEBI" id="CHEBI:88764"/>
        <dbReference type="ChEBI" id="CHEBI:89891"/>
    </reaction>
    <physiologicalReaction direction="left-to-right" evidence="25">
        <dbReference type="Rhea" id="RHEA:54845"/>
    </physiologicalReaction>
</comment>
<evidence type="ECO:0000256" key="10">
    <source>
        <dbReference type="ARBA" id="ARBA00022827"/>
    </source>
</evidence>
<comment type="catalytic activity">
    <reaction evidence="29">
        <text>(2E)-geranial + NADPH + O2 + H(+) = (1E)-2,6-dimethylhepta-1,5-dien-1-yl formate + NADP(+) + H2O</text>
        <dbReference type="Rhea" id="RHEA:54860"/>
        <dbReference type="ChEBI" id="CHEBI:15377"/>
        <dbReference type="ChEBI" id="CHEBI:15378"/>
        <dbReference type="ChEBI" id="CHEBI:15379"/>
        <dbReference type="ChEBI" id="CHEBI:16980"/>
        <dbReference type="ChEBI" id="CHEBI:57783"/>
        <dbReference type="ChEBI" id="CHEBI:58349"/>
        <dbReference type="ChEBI" id="CHEBI:138375"/>
    </reaction>
    <physiologicalReaction direction="left-to-right" evidence="29">
        <dbReference type="Rhea" id="RHEA:54861"/>
    </physiologicalReaction>
</comment>
<dbReference type="Proteomes" id="UP000005239">
    <property type="component" value="Unassembled WGS sequence"/>
</dbReference>
<dbReference type="EnsemblMetazoa" id="PPA41882.1">
    <property type="protein sequence ID" value="PPA41882.1"/>
    <property type="gene ID" value="WBGene00280251"/>
</dbReference>
<evidence type="ECO:0000256" key="7">
    <source>
        <dbReference type="ARBA" id="ARBA00022630"/>
    </source>
</evidence>
<evidence type="ECO:0000256" key="16">
    <source>
        <dbReference type="ARBA" id="ARBA00023098"/>
    </source>
</evidence>
<keyword evidence="12" id="KW-0521">NADP</keyword>
<keyword evidence="7 33" id="KW-0285">Flavoprotein</keyword>
<evidence type="ECO:0000256" key="8">
    <source>
        <dbReference type="ARBA" id="ARBA00022692"/>
    </source>
</evidence>
<keyword evidence="17" id="KW-0472">Membrane</keyword>
<dbReference type="GO" id="GO:0005789">
    <property type="term" value="C:endoplasmic reticulum membrane"/>
    <property type="evidence" value="ECO:0007669"/>
    <property type="project" value="UniProtKB-SubCell"/>
</dbReference>
<evidence type="ECO:0000256" key="27">
    <source>
        <dbReference type="ARBA" id="ARBA00048088"/>
    </source>
</evidence>
<evidence type="ECO:0000256" key="15">
    <source>
        <dbReference type="ARBA" id="ARBA00023033"/>
    </source>
</evidence>
<evidence type="ECO:0000256" key="25">
    <source>
        <dbReference type="ARBA" id="ARBA00047977"/>
    </source>
</evidence>
<dbReference type="SUPFAM" id="SSF51905">
    <property type="entry name" value="FAD/NAD(P)-binding domain"/>
    <property type="match status" value="2"/>
</dbReference>
<organism evidence="34 35">
    <name type="scientific">Pristionchus pacificus</name>
    <name type="common">Parasitic nematode worm</name>
    <dbReference type="NCBI Taxonomy" id="54126"/>
    <lineage>
        <taxon>Eukaryota</taxon>
        <taxon>Metazoa</taxon>
        <taxon>Ecdysozoa</taxon>
        <taxon>Nematoda</taxon>
        <taxon>Chromadorea</taxon>
        <taxon>Rhabditida</taxon>
        <taxon>Rhabditina</taxon>
        <taxon>Diplogasteromorpha</taxon>
        <taxon>Diplogasteroidea</taxon>
        <taxon>Neodiplogasteridae</taxon>
        <taxon>Pristionchus</taxon>
    </lineage>
</organism>
<evidence type="ECO:0000256" key="21">
    <source>
        <dbReference type="ARBA" id="ARBA00047426"/>
    </source>
</evidence>
<comment type="subcellular location">
    <subcellularLocation>
        <location evidence="2">Endoplasmic reticulum membrane</location>
        <topology evidence="2">Single-pass membrane protein</topology>
    </subcellularLocation>
    <subcellularLocation>
        <location evidence="3">Microsome membrane</location>
    </subcellularLocation>
</comment>
<keyword evidence="9" id="KW-0256">Endoplasmic reticulum</keyword>
<comment type="catalytic activity">
    <reaction evidence="21">
        <text>hexan-3-one + NADPH + O2 + H(+) = propyl propanoate + NADP(+) + H2O</text>
        <dbReference type="Rhea" id="RHEA:54848"/>
        <dbReference type="ChEBI" id="CHEBI:15377"/>
        <dbReference type="ChEBI" id="CHEBI:15378"/>
        <dbReference type="ChEBI" id="CHEBI:15379"/>
        <dbReference type="ChEBI" id="CHEBI:57783"/>
        <dbReference type="ChEBI" id="CHEBI:58349"/>
        <dbReference type="ChEBI" id="CHEBI:89828"/>
        <dbReference type="ChEBI" id="CHEBI:89891"/>
    </reaction>
    <physiologicalReaction direction="left-to-right" evidence="21">
        <dbReference type="Rhea" id="RHEA:54849"/>
    </physiologicalReaction>
</comment>
<keyword evidence="35" id="KW-1185">Reference proteome</keyword>
<evidence type="ECO:0000256" key="32">
    <source>
        <dbReference type="ARBA" id="ARBA00049475"/>
    </source>
</evidence>
<dbReference type="GO" id="GO:0050661">
    <property type="term" value="F:NADP binding"/>
    <property type="evidence" value="ECO:0007669"/>
    <property type="project" value="InterPro"/>
</dbReference>
<dbReference type="PRINTS" id="PR01125">
    <property type="entry name" value="FMOXYGENASE5"/>
</dbReference>
<comment type="catalytic activity">
    <reaction evidence="31">
        <text>N,N-dimethylaniline + NADPH + O2 + H(+) = N,N-dimethylaniline N-oxide + NADP(+) + H2O</text>
        <dbReference type="Rhea" id="RHEA:24468"/>
        <dbReference type="ChEBI" id="CHEBI:15377"/>
        <dbReference type="ChEBI" id="CHEBI:15378"/>
        <dbReference type="ChEBI" id="CHEBI:15379"/>
        <dbReference type="ChEBI" id="CHEBI:16269"/>
        <dbReference type="ChEBI" id="CHEBI:17735"/>
        <dbReference type="ChEBI" id="CHEBI:57783"/>
        <dbReference type="ChEBI" id="CHEBI:58349"/>
        <dbReference type="EC" id="1.14.13.8"/>
    </reaction>
    <physiologicalReaction direction="left-to-right" evidence="31">
        <dbReference type="Rhea" id="RHEA:24469"/>
    </physiologicalReaction>
</comment>
<evidence type="ECO:0000313" key="34">
    <source>
        <dbReference type="EnsemblMetazoa" id="PPA41882.1"/>
    </source>
</evidence>
<comment type="catalytic activity">
    <reaction evidence="32">
        <text>octan-3-one + NADPH + O2 + H(+) = pentyl propanoate + NADP(+) + H2O</text>
        <dbReference type="Rhea" id="RHEA:54840"/>
        <dbReference type="ChEBI" id="CHEBI:15377"/>
        <dbReference type="ChEBI" id="CHEBI:15378"/>
        <dbReference type="ChEBI" id="CHEBI:15379"/>
        <dbReference type="ChEBI" id="CHEBI:57783"/>
        <dbReference type="ChEBI" id="CHEBI:58349"/>
        <dbReference type="ChEBI" id="CHEBI:80946"/>
        <dbReference type="ChEBI" id="CHEBI:87373"/>
    </reaction>
    <physiologicalReaction direction="left-to-right" evidence="32">
        <dbReference type="Rhea" id="RHEA:54841"/>
    </physiologicalReaction>
</comment>
<dbReference type="InterPro" id="IPR000960">
    <property type="entry name" value="Flavin_mOase"/>
</dbReference>
<dbReference type="InterPro" id="IPR002257">
    <property type="entry name" value="Flavin_mOase_5"/>
</dbReference>
<reference evidence="35" key="1">
    <citation type="journal article" date="2008" name="Nat. Genet.">
        <title>The Pristionchus pacificus genome provides a unique perspective on nematode lifestyle and parasitism.</title>
        <authorList>
            <person name="Dieterich C."/>
            <person name="Clifton S.W."/>
            <person name="Schuster L.N."/>
            <person name="Chinwalla A."/>
            <person name="Delehaunty K."/>
            <person name="Dinkelacker I."/>
            <person name="Fulton L."/>
            <person name="Fulton R."/>
            <person name="Godfrey J."/>
            <person name="Minx P."/>
            <person name="Mitreva M."/>
            <person name="Roeseler W."/>
            <person name="Tian H."/>
            <person name="Witte H."/>
            <person name="Yang S.P."/>
            <person name="Wilson R.K."/>
            <person name="Sommer R.J."/>
        </authorList>
    </citation>
    <scope>NUCLEOTIDE SEQUENCE [LARGE SCALE GENOMIC DNA]</scope>
    <source>
        <strain evidence="35">PS312</strain>
    </source>
</reference>
<dbReference type="InterPro" id="IPR020946">
    <property type="entry name" value="Flavin_mOase-like"/>
</dbReference>
<comment type="catalytic activity">
    <reaction evidence="26">
        <text>hypotaurine + NADPH + O2 + H(+) = taurine + NADP(+) + H2O</text>
        <dbReference type="Rhea" id="RHEA:69819"/>
        <dbReference type="ChEBI" id="CHEBI:15377"/>
        <dbReference type="ChEBI" id="CHEBI:15378"/>
        <dbReference type="ChEBI" id="CHEBI:15379"/>
        <dbReference type="ChEBI" id="CHEBI:57783"/>
        <dbReference type="ChEBI" id="CHEBI:57853"/>
        <dbReference type="ChEBI" id="CHEBI:58349"/>
        <dbReference type="ChEBI" id="CHEBI:507393"/>
        <dbReference type="EC" id="1.14.13.8"/>
    </reaction>
    <physiologicalReaction direction="left-to-right" evidence="26">
        <dbReference type="Rhea" id="RHEA:69820"/>
    </physiologicalReaction>
</comment>
<dbReference type="GO" id="GO:0016174">
    <property type="term" value="F:NAD(P)H oxidase H2O2-forming activity"/>
    <property type="evidence" value="ECO:0007669"/>
    <property type="project" value="UniProtKB-EC"/>
</dbReference>
<evidence type="ECO:0000256" key="26">
    <source>
        <dbReference type="ARBA" id="ARBA00048041"/>
    </source>
</evidence>
<dbReference type="PANTHER" id="PTHR23023">
    <property type="entry name" value="DIMETHYLANILINE MONOOXYGENASE"/>
    <property type="match status" value="1"/>
</dbReference>
<dbReference type="InterPro" id="IPR050346">
    <property type="entry name" value="FMO-like"/>
</dbReference>
<keyword evidence="8" id="KW-0812">Transmembrane</keyword>
<comment type="similarity">
    <text evidence="4 33">Belongs to the FMO family.</text>
</comment>
<dbReference type="Gene3D" id="3.50.50.60">
    <property type="entry name" value="FAD/NAD(P)-binding domain"/>
    <property type="match status" value="2"/>
</dbReference>
<dbReference type="GO" id="GO:0006629">
    <property type="term" value="P:lipid metabolic process"/>
    <property type="evidence" value="ECO:0007669"/>
    <property type="project" value="UniProtKB-KW"/>
</dbReference>
<comment type="cofactor">
    <cofactor evidence="1 33">
        <name>FAD</name>
        <dbReference type="ChEBI" id="CHEBI:57692"/>
    </cofactor>
</comment>
<comment type="function">
    <text evidence="18">Acts as a Baeyer-Villiger monooxygenase on a broad range of substrates. Catalyzes the insertion of an oxygen atom into a carbon-carbon bond adjacent to a carbonyl, which converts ketones to esters. Active on diverse carbonyl compounds, whereas soft nucleophiles are mostly non- or poorly reactive. In contrast with other forms of FMO it is non- or poorly active on 'classical' substrates such as drugs, pesticides, and dietary components containing soft nucleophilic heteroatoms. Able to oxidize drug molecules bearing a carbonyl group on an aliphatic chain, such as nabumetone and pentoxifylline. Also, in the absence of substrates, shows slow but yet significant NADPH oxidase activity. Acts as a positive modulator of cholesterol biosynthesis as well as glucose homeostasis, promoting metabolic aging via pleiotropic effects.</text>
</comment>
<dbReference type="Pfam" id="PF00743">
    <property type="entry name" value="FMO-like"/>
    <property type="match status" value="2"/>
</dbReference>
<evidence type="ECO:0000256" key="33">
    <source>
        <dbReference type="RuleBase" id="RU361177"/>
    </source>
</evidence>
<evidence type="ECO:0000313" key="35">
    <source>
        <dbReference type="Proteomes" id="UP000005239"/>
    </source>
</evidence>
<evidence type="ECO:0000256" key="3">
    <source>
        <dbReference type="ARBA" id="ARBA00004524"/>
    </source>
</evidence>
<dbReference type="InterPro" id="IPR036188">
    <property type="entry name" value="FAD/NAD-bd_sf"/>
</dbReference>
<keyword evidence="10 33" id="KW-0274">FAD</keyword>
<evidence type="ECO:0000256" key="9">
    <source>
        <dbReference type="ARBA" id="ARBA00022824"/>
    </source>
</evidence>
<accession>A0A2A6BRL6</accession>
<dbReference type="PRINTS" id="PR00370">
    <property type="entry name" value="FMOXYGENASE"/>
</dbReference>
<evidence type="ECO:0000256" key="24">
    <source>
        <dbReference type="ARBA" id="ARBA00047864"/>
    </source>
</evidence>
<keyword evidence="15 33" id="KW-0503">Monooxygenase</keyword>
<evidence type="ECO:0000256" key="11">
    <source>
        <dbReference type="ARBA" id="ARBA00022848"/>
    </source>
</evidence>
<evidence type="ECO:0000256" key="28">
    <source>
        <dbReference type="ARBA" id="ARBA00048459"/>
    </source>
</evidence>
<gene>
    <name evidence="34" type="primary">WBGene00280251</name>
</gene>
<protein>
    <recommendedName>
        <fullName evidence="33">Flavin-containing monooxygenase</fullName>
        <ecNumber evidence="33">1.-.-.-</ecNumber>
    </recommendedName>
</protein>
<comment type="catalytic activity">
    <reaction evidence="22">
        <text>heptan-2-one + NADPH + O2 + H(+) = pentyl acetate + NADP(+) + H2O</text>
        <dbReference type="Rhea" id="RHEA:54836"/>
        <dbReference type="ChEBI" id="CHEBI:5672"/>
        <dbReference type="ChEBI" id="CHEBI:15377"/>
        <dbReference type="ChEBI" id="CHEBI:15378"/>
        <dbReference type="ChEBI" id="CHEBI:15379"/>
        <dbReference type="ChEBI" id="CHEBI:57783"/>
        <dbReference type="ChEBI" id="CHEBI:58349"/>
        <dbReference type="ChEBI" id="CHEBI:87362"/>
    </reaction>
    <physiologicalReaction direction="left-to-right" evidence="22">
        <dbReference type="Rhea" id="RHEA:54837"/>
    </physiologicalReaction>
</comment>
<dbReference type="FunFam" id="3.50.50.60:FF:000159">
    <property type="entry name" value="Dimethylaniline monooxygenase [N-oxide-forming]"/>
    <property type="match status" value="1"/>
</dbReference>
<dbReference type="GO" id="GO:0004499">
    <property type="term" value="F:N,N-dimethylaniline monooxygenase activity"/>
    <property type="evidence" value="ECO:0007669"/>
    <property type="project" value="InterPro"/>
</dbReference>
<evidence type="ECO:0000256" key="2">
    <source>
        <dbReference type="ARBA" id="ARBA00004389"/>
    </source>
</evidence>
<evidence type="ECO:0000256" key="20">
    <source>
        <dbReference type="ARBA" id="ARBA00047338"/>
    </source>
</evidence>
<comment type="function">
    <text evidence="19">Broad spectrum monooxygenase that catalyzes the oxygenation of a wide variety of nitrogen- and sulfur-containing compounds including xenobiotics. Catalyzes the S-oxygenation of hypotaurine to produce taurine, an organic osmolyte involved in cell volume regulation as well as a variety of cytoprotective and developmental processes. In vitro, catalyzes the N-oxygenation of trimethylamine (TMA) to produce trimethylamine N-oxide (TMAO) and could therefore participate to the detoxification of this compound that is generated by the action of gut microbiota from dietary precursors such as choline, choline containing compounds, betaine or L-carnitine.</text>
</comment>